<evidence type="ECO:0000313" key="3">
    <source>
        <dbReference type="Proteomes" id="UP000775872"/>
    </source>
</evidence>
<protein>
    <submittedName>
        <fullName evidence="2">Uncharacterized protein</fullName>
    </submittedName>
</protein>
<evidence type="ECO:0000256" key="1">
    <source>
        <dbReference type="SAM" id="SignalP"/>
    </source>
</evidence>
<feature type="non-terminal residue" evidence="2">
    <location>
        <position position="1"/>
    </location>
</feature>
<organism evidence="2 3">
    <name type="scientific">Clonostachys solani</name>
    <dbReference type="NCBI Taxonomy" id="160281"/>
    <lineage>
        <taxon>Eukaryota</taxon>
        <taxon>Fungi</taxon>
        <taxon>Dikarya</taxon>
        <taxon>Ascomycota</taxon>
        <taxon>Pezizomycotina</taxon>
        <taxon>Sordariomycetes</taxon>
        <taxon>Hypocreomycetidae</taxon>
        <taxon>Hypocreales</taxon>
        <taxon>Bionectriaceae</taxon>
        <taxon>Clonostachys</taxon>
    </lineage>
</organism>
<feature type="signal peptide" evidence="1">
    <location>
        <begin position="1"/>
        <end position="17"/>
    </location>
</feature>
<proteinExistence type="predicted"/>
<keyword evidence="3" id="KW-1185">Reference proteome</keyword>
<reference evidence="2" key="1">
    <citation type="submission" date="2021-10" db="EMBL/GenBank/DDBJ databases">
        <authorList>
            <person name="Piombo E."/>
        </authorList>
    </citation>
    <scope>NUCLEOTIDE SEQUENCE</scope>
</reference>
<comment type="caution">
    <text evidence="2">The sequence shown here is derived from an EMBL/GenBank/DDBJ whole genome shotgun (WGS) entry which is preliminary data.</text>
</comment>
<dbReference type="AlphaFoldDB" id="A0A9N9ZEN8"/>
<accession>A0A9N9ZEN8</accession>
<sequence length="127" mass="14052">ISLLAAIAILTVLKGHARLILEDAHTNKETPISKKPPKDCDTFQVVKKKSSIPTIKSLARDIHSHSQTATVAFYNPLLSLESRQSKRIVLPKSSDSPLTSDQYLIVNKAFLGITILYTLPPNIHKIE</sequence>
<dbReference type="Proteomes" id="UP000775872">
    <property type="component" value="Unassembled WGS sequence"/>
</dbReference>
<gene>
    <name evidence="2" type="ORF">CSOL1703_00015343</name>
</gene>
<name>A0A9N9ZEN8_9HYPO</name>
<dbReference type="EMBL" id="CABFOC020000046">
    <property type="protein sequence ID" value="CAH0054147.1"/>
    <property type="molecule type" value="Genomic_DNA"/>
</dbReference>
<keyword evidence="1" id="KW-0732">Signal</keyword>
<feature type="chain" id="PRO_5040412462" evidence="1">
    <location>
        <begin position="18"/>
        <end position="127"/>
    </location>
</feature>
<evidence type="ECO:0000313" key="2">
    <source>
        <dbReference type="EMBL" id="CAH0054147.1"/>
    </source>
</evidence>